<dbReference type="SMART" id="SM00225">
    <property type="entry name" value="BTB"/>
    <property type="match status" value="1"/>
</dbReference>
<dbReference type="SMART" id="SM00875">
    <property type="entry name" value="BACK"/>
    <property type="match status" value="1"/>
</dbReference>
<dbReference type="GO" id="GO:0005829">
    <property type="term" value="C:cytosol"/>
    <property type="evidence" value="ECO:0007669"/>
    <property type="project" value="TreeGrafter"/>
</dbReference>
<dbReference type="AlphaFoldDB" id="A0A9W9ZXF0"/>
<dbReference type="Pfam" id="PF00651">
    <property type="entry name" value="BTB"/>
    <property type="match status" value="1"/>
</dbReference>
<dbReference type="EMBL" id="MU825427">
    <property type="protein sequence ID" value="KAJ7389646.1"/>
    <property type="molecule type" value="Genomic_DNA"/>
</dbReference>
<dbReference type="PANTHER" id="PTHR45774:SF3">
    <property type="entry name" value="BTB (POZ) DOMAIN-CONTAINING 2B-RELATED"/>
    <property type="match status" value="1"/>
</dbReference>
<keyword evidence="7" id="KW-1185">Reference proteome</keyword>
<dbReference type="Proteomes" id="UP001163046">
    <property type="component" value="Unassembled WGS sequence"/>
</dbReference>
<dbReference type="InterPro" id="IPR012983">
    <property type="entry name" value="PHR"/>
</dbReference>
<comment type="caution">
    <text evidence="6">The sequence shown here is derived from an EMBL/GenBank/DDBJ whole genome shotgun (WGS) entry which is preliminary data.</text>
</comment>
<dbReference type="Pfam" id="PF08005">
    <property type="entry name" value="PHR"/>
    <property type="match status" value="1"/>
</dbReference>
<dbReference type="OrthoDB" id="636773at2759"/>
<dbReference type="InterPro" id="IPR038648">
    <property type="entry name" value="PHR_sf"/>
</dbReference>
<evidence type="ECO:0000256" key="3">
    <source>
        <dbReference type="ARBA" id="ARBA00022490"/>
    </source>
</evidence>
<feature type="domain" description="BTB" evidence="5">
    <location>
        <begin position="46"/>
        <end position="119"/>
    </location>
</feature>
<dbReference type="PROSITE" id="PS50097">
    <property type="entry name" value="BTB"/>
    <property type="match status" value="1"/>
</dbReference>
<evidence type="ECO:0000259" key="5">
    <source>
        <dbReference type="PROSITE" id="PS50097"/>
    </source>
</evidence>
<dbReference type="InterPro" id="IPR011705">
    <property type="entry name" value="BACK"/>
</dbReference>
<evidence type="ECO:0000313" key="7">
    <source>
        <dbReference type="Proteomes" id="UP001163046"/>
    </source>
</evidence>
<name>A0A9W9ZXF0_9CNID</name>
<dbReference type="InterPro" id="IPR000210">
    <property type="entry name" value="BTB/POZ_dom"/>
</dbReference>
<evidence type="ECO:0000313" key="6">
    <source>
        <dbReference type="EMBL" id="KAJ7389646.1"/>
    </source>
</evidence>
<keyword evidence="4" id="KW-0833">Ubl conjugation pathway</keyword>
<dbReference type="Gene3D" id="3.30.710.10">
    <property type="entry name" value="Potassium Channel Kv1.1, Chain A"/>
    <property type="match status" value="1"/>
</dbReference>
<gene>
    <name evidence="6" type="ORF">OS493_029985</name>
</gene>
<reference evidence="6" key="1">
    <citation type="submission" date="2023-01" db="EMBL/GenBank/DDBJ databases">
        <title>Genome assembly of the deep-sea coral Lophelia pertusa.</title>
        <authorList>
            <person name="Herrera S."/>
            <person name="Cordes E."/>
        </authorList>
    </citation>
    <scope>NUCLEOTIDE SEQUENCE</scope>
    <source>
        <strain evidence="6">USNM1676648</strain>
        <tissue evidence="6">Polyp</tissue>
    </source>
</reference>
<comment type="subcellular location">
    <subcellularLocation>
        <location evidence="1">Cytoplasm</location>
    </subcellularLocation>
</comment>
<dbReference type="PANTHER" id="PTHR45774">
    <property type="entry name" value="BTB/POZ DOMAIN-CONTAINING"/>
    <property type="match status" value="1"/>
</dbReference>
<accession>A0A9W9ZXF0</accession>
<keyword evidence="3" id="KW-0963">Cytoplasm</keyword>
<protein>
    <recommendedName>
        <fullName evidence="5">BTB domain-containing protein</fullName>
    </recommendedName>
</protein>
<organism evidence="6 7">
    <name type="scientific">Desmophyllum pertusum</name>
    <dbReference type="NCBI Taxonomy" id="174260"/>
    <lineage>
        <taxon>Eukaryota</taxon>
        <taxon>Metazoa</taxon>
        <taxon>Cnidaria</taxon>
        <taxon>Anthozoa</taxon>
        <taxon>Hexacorallia</taxon>
        <taxon>Scleractinia</taxon>
        <taxon>Caryophylliina</taxon>
        <taxon>Caryophylliidae</taxon>
        <taxon>Desmophyllum</taxon>
    </lineage>
</organism>
<sequence>MPKTFLRKEATMANNFDNACKTEKTYIAPASIKERNRFMVNNSLLSDVTFLVHDSRSNKEIEVYAHKYVLSIASPVFQAMFYGALASEGAQRIPLPDCDAESLKEFLSYIYCDEARISEDTSIQLLYLAKKYMVPSLLQKTRRELFDIINVANVFEILPLILQLDEEGLVRRCWEIIEFDTEHAINSESFCDIDRDVLEQVLERDELTIREVDLFRRVLDWAKTRAREIEQESKDRSRESNIRDVLGEKAIHLVRFPTMSYIEFNGLVSTSGLLSENEVNTLTHFYHGFRQEPPRGFSERFPRGKMFRCNRFSWVSSPEVLPIVKRKSPRAVNRKWNYETGCVDSVTFFVQVPVIICGIRLFGNKDASHYVKLSIFEESSSTNAPFTTEGIFQSEEDMTDGYYGFDVPVYPPVYVTNNSNVVVQVAMQGPDSFYGEGGRLSLDCEGVRFHFLPDKRSPNGTTATNGQFAEILFKTDL</sequence>
<dbReference type="Pfam" id="PF07707">
    <property type="entry name" value="BACK"/>
    <property type="match status" value="1"/>
</dbReference>
<dbReference type="GO" id="GO:0022008">
    <property type="term" value="P:neurogenesis"/>
    <property type="evidence" value="ECO:0007669"/>
    <property type="project" value="TreeGrafter"/>
</dbReference>
<dbReference type="FunFam" id="1.25.40.420:FF:000008">
    <property type="entry name" value="BTB/POZ domain-containing protein POB1"/>
    <property type="match status" value="1"/>
</dbReference>
<evidence type="ECO:0000256" key="4">
    <source>
        <dbReference type="ARBA" id="ARBA00022786"/>
    </source>
</evidence>
<dbReference type="Gene3D" id="1.25.40.420">
    <property type="match status" value="1"/>
</dbReference>
<comment type="pathway">
    <text evidence="2">Protein modification; protein ubiquitination.</text>
</comment>
<proteinExistence type="predicted"/>
<dbReference type="Gene3D" id="2.60.120.820">
    <property type="entry name" value="PHR domain"/>
    <property type="match status" value="1"/>
</dbReference>
<evidence type="ECO:0000256" key="2">
    <source>
        <dbReference type="ARBA" id="ARBA00004906"/>
    </source>
</evidence>
<evidence type="ECO:0000256" key="1">
    <source>
        <dbReference type="ARBA" id="ARBA00004496"/>
    </source>
</evidence>
<dbReference type="InterPro" id="IPR011333">
    <property type="entry name" value="SKP1/BTB/POZ_sf"/>
</dbReference>
<dbReference type="SUPFAM" id="SSF54695">
    <property type="entry name" value="POZ domain"/>
    <property type="match status" value="1"/>
</dbReference>